<accession>A0AAE7TET2</accession>
<dbReference type="EMBL" id="CP030050">
    <property type="protein sequence ID" value="QOZ66427.1"/>
    <property type="molecule type" value="Genomic_DNA"/>
</dbReference>
<dbReference type="AlphaFoldDB" id="A0AAE7TET2"/>
<name>A0AAE7TET2_9BRAD</name>
<organism evidence="1 2">
    <name type="scientific">Bradyrhizobium arachidis</name>
    <dbReference type="NCBI Taxonomy" id="858423"/>
    <lineage>
        <taxon>Bacteria</taxon>
        <taxon>Pseudomonadati</taxon>
        <taxon>Pseudomonadota</taxon>
        <taxon>Alphaproteobacteria</taxon>
        <taxon>Hyphomicrobiales</taxon>
        <taxon>Nitrobacteraceae</taxon>
        <taxon>Bradyrhizobium</taxon>
    </lineage>
</organism>
<gene>
    <name evidence="1" type="ORF">WN72_08465</name>
</gene>
<dbReference type="Proteomes" id="UP000594015">
    <property type="component" value="Chromosome"/>
</dbReference>
<proteinExistence type="predicted"/>
<sequence length="148" mass="16279">MKLQPAQHGLARPAPSDAERVSVDARLVAHAPVKAAVMPLPAADPTYLLRIIQVAFLLSEMVKTFRRRRQGAVPARAVSGELVEWLDPRGPSTPILTRRHDTLRLIGRRPVRFVAMDRISVPRVRPHAGSACVGKCIASRCSQRNIAL</sequence>
<evidence type="ECO:0000313" key="1">
    <source>
        <dbReference type="EMBL" id="QOZ66427.1"/>
    </source>
</evidence>
<protein>
    <submittedName>
        <fullName evidence="1">Uncharacterized protein</fullName>
    </submittedName>
</protein>
<evidence type="ECO:0000313" key="2">
    <source>
        <dbReference type="Proteomes" id="UP000594015"/>
    </source>
</evidence>
<reference evidence="1 2" key="1">
    <citation type="submission" date="2018-06" db="EMBL/GenBank/DDBJ databases">
        <title>Comparative genomics of Bradyrhizobium nodulating Arachidis hypogaea.</title>
        <authorList>
            <person name="Li Y."/>
        </authorList>
    </citation>
    <scope>NUCLEOTIDE SEQUENCE [LARGE SCALE GENOMIC DNA]</scope>
    <source>
        <strain evidence="1 2">CCBAU 051107</strain>
    </source>
</reference>
<dbReference type="KEGG" id="barh:WN72_08465"/>